<dbReference type="AlphaFoldDB" id="C1DZ29"/>
<dbReference type="RefSeq" id="XP_002499785.1">
    <property type="nucleotide sequence ID" value="XM_002499739.1"/>
</dbReference>
<feature type="region of interest" description="Disordered" evidence="1">
    <location>
        <begin position="337"/>
        <end position="368"/>
    </location>
</feature>
<proteinExistence type="predicted"/>
<feature type="region of interest" description="Disordered" evidence="1">
    <location>
        <begin position="1"/>
        <end position="57"/>
    </location>
</feature>
<organism evidence="2 3">
    <name type="scientific">Micromonas commoda (strain RCC299 / NOUM17 / CCMP2709)</name>
    <name type="common">Picoplanktonic green alga</name>
    <dbReference type="NCBI Taxonomy" id="296587"/>
    <lineage>
        <taxon>Eukaryota</taxon>
        <taxon>Viridiplantae</taxon>
        <taxon>Chlorophyta</taxon>
        <taxon>Mamiellophyceae</taxon>
        <taxon>Mamiellales</taxon>
        <taxon>Mamiellaceae</taxon>
        <taxon>Micromonas</taxon>
    </lineage>
</organism>
<evidence type="ECO:0000256" key="1">
    <source>
        <dbReference type="SAM" id="MobiDB-lite"/>
    </source>
</evidence>
<reference evidence="2 3" key="1">
    <citation type="journal article" date="2009" name="Science">
        <title>Green evolution and dynamic adaptations revealed by genomes of the marine picoeukaryotes Micromonas.</title>
        <authorList>
            <person name="Worden A.Z."/>
            <person name="Lee J.H."/>
            <person name="Mock T."/>
            <person name="Rouze P."/>
            <person name="Simmons M.P."/>
            <person name="Aerts A.L."/>
            <person name="Allen A.E."/>
            <person name="Cuvelier M.L."/>
            <person name="Derelle E."/>
            <person name="Everett M.V."/>
            <person name="Foulon E."/>
            <person name="Grimwood J."/>
            <person name="Gundlach H."/>
            <person name="Henrissat B."/>
            <person name="Napoli C."/>
            <person name="McDonald S.M."/>
            <person name="Parker M.S."/>
            <person name="Rombauts S."/>
            <person name="Salamov A."/>
            <person name="Von Dassow P."/>
            <person name="Badger J.H."/>
            <person name="Coutinho P.M."/>
            <person name="Demir E."/>
            <person name="Dubchak I."/>
            <person name="Gentemann C."/>
            <person name="Eikrem W."/>
            <person name="Gready J.E."/>
            <person name="John U."/>
            <person name="Lanier W."/>
            <person name="Lindquist E.A."/>
            <person name="Lucas S."/>
            <person name="Mayer K.F."/>
            <person name="Moreau H."/>
            <person name="Not F."/>
            <person name="Otillar R."/>
            <person name="Panaud O."/>
            <person name="Pangilinan J."/>
            <person name="Paulsen I."/>
            <person name="Piegu B."/>
            <person name="Poliakov A."/>
            <person name="Robbens S."/>
            <person name="Schmutz J."/>
            <person name="Toulza E."/>
            <person name="Wyss T."/>
            <person name="Zelensky A."/>
            <person name="Zhou K."/>
            <person name="Armbrust E.V."/>
            <person name="Bhattacharya D."/>
            <person name="Goodenough U.W."/>
            <person name="Van de Peer Y."/>
            <person name="Grigoriev I.V."/>
        </authorList>
    </citation>
    <scope>NUCLEOTIDE SEQUENCE [LARGE SCALE GENOMIC DNA]</scope>
    <source>
        <strain evidence="3">RCC299 / NOUM17</strain>
    </source>
</reference>
<feature type="compositionally biased region" description="Acidic residues" evidence="1">
    <location>
        <begin position="344"/>
        <end position="359"/>
    </location>
</feature>
<name>C1DZ29_MICCC</name>
<evidence type="ECO:0000313" key="3">
    <source>
        <dbReference type="Proteomes" id="UP000002009"/>
    </source>
</evidence>
<dbReference type="GeneID" id="8241467"/>
<dbReference type="KEGG" id="mis:MICPUN_98698"/>
<dbReference type="Proteomes" id="UP000002009">
    <property type="component" value="Chromosome 2"/>
</dbReference>
<dbReference type="EMBL" id="CP001323">
    <property type="protein sequence ID" value="ACO61043.1"/>
    <property type="molecule type" value="Genomic_DNA"/>
</dbReference>
<protein>
    <submittedName>
        <fullName evidence="2">Uncharacterized protein</fullName>
    </submittedName>
</protein>
<evidence type="ECO:0000313" key="2">
    <source>
        <dbReference type="EMBL" id="ACO61043.1"/>
    </source>
</evidence>
<sequence length="689" mass="77452">MVRRRNVRAEDSDDEREGDRGDRSRRRDRASAVAKRRQTPSPPPANGPNATLDGGCEAANGAGATAVGFSKEDFDAIPPESRNAIVGTIDKVRKLDDGLRELAAIVDKCLDTDEQNHPEIPEDLFDVLKALEGYRLLTDVCAEGALRGLHPRDVFANLPPEFISEIGRNPIALLEKVTEGMPKLWRFLNEAHPEVIARHGSKLWKFLHEAYPKVVASCPSHIQGSDETKDARADEMESRRNTAVKHYVDNLTEMMDRLKEMENYVLQNVPETRVPGKDEELERRIRNATNALGRLSFEKQKKCLDKLDEIKKTAKRAEFASKLDSGEFDDEIFASLGNGSVDGSDLDDDDEDDDSDDDFPAPPSDTPYRYKVGDSVLVAWEPSSQDPPYDKGWRRAIVVDRHVAADTFEPHRAKLSARGRELAMLTAMYSLRDAGIDPVEVDESTRLPPIKVFIVPYVVKLTNDNGKEEKVPIPRDDPMHIRGCWEETKKCGKKPAKKLRFRANDQVEVWVGPGHALDGASHWIQGTVREYWSHYPGWGRGWDRNGRWLDGLRKDQVPYIVTPAGAEDEMAAHKAAHRLEQMYPPARSIQYGSMGVLNENTVLVLADTDEWIRFPKLRFRPGSRVECKIRDSSAANGGFHPGTVVGTFYREDHWRNGSCAPYQVRLDGERKLIYAPADNDSCIRALKGS</sequence>
<gene>
    <name evidence="2" type="ORF">MICPUN_98698</name>
</gene>
<dbReference type="InParanoid" id="C1DZ29"/>
<accession>C1DZ29</accession>
<feature type="compositionally biased region" description="Basic residues" evidence="1">
    <location>
        <begin position="23"/>
        <end position="38"/>
    </location>
</feature>
<keyword evidence="3" id="KW-1185">Reference proteome</keyword>